<name>A0A438EXX3_VITVI</name>
<dbReference type="Pfam" id="PF00232">
    <property type="entry name" value="Glyco_hydro_1"/>
    <property type="match status" value="2"/>
</dbReference>
<comment type="caution">
    <text evidence="6">The sequence shown here is derived from an EMBL/GenBank/DDBJ whole genome shotgun (WGS) entry which is preliminary data.</text>
</comment>
<protein>
    <submittedName>
        <fullName evidence="6">Beta-glucosidase 24</fullName>
    </submittedName>
</protein>
<evidence type="ECO:0000313" key="7">
    <source>
        <dbReference type="Proteomes" id="UP000288805"/>
    </source>
</evidence>
<evidence type="ECO:0000256" key="5">
    <source>
        <dbReference type="RuleBase" id="RU003690"/>
    </source>
</evidence>
<dbReference type="EMBL" id="QGNW01001166">
    <property type="protein sequence ID" value="RVW52601.1"/>
    <property type="molecule type" value="Genomic_DNA"/>
</dbReference>
<dbReference type="Gene3D" id="3.20.20.80">
    <property type="entry name" value="Glycosidases"/>
    <property type="match status" value="2"/>
</dbReference>
<dbReference type="InterPro" id="IPR017853">
    <property type="entry name" value="GH"/>
</dbReference>
<evidence type="ECO:0000256" key="2">
    <source>
        <dbReference type="ARBA" id="ARBA00022801"/>
    </source>
</evidence>
<dbReference type="GO" id="GO:0005975">
    <property type="term" value="P:carbohydrate metabolic process"/>
    <property type="evidence" value="ECO:0007669"/>
    <property type="project" value="InterPro"/>
</dbReference>
<dbReference type="PANTHER" id="PTHR10353">
    <property type="entry name" value="GLYCOSYL HYDROLASE"/>
    <property type="match status" value="1"/>
</dbReference>
<dbReference type="PROSITE" id="PS00572">
    <property type="entry name" value="GLYCOSYL_HYDROL_F1_1"/>
    <property type="match status" value="1"/>
</dbReference>
<evidence type="ECO:0000313" key="6">
    <source>
        <dbReference type="EMBL" id="RVW52601.1"/>
    </source>
</evidence>
<keyword evidence="3" id="KW-0326">Glycosidase</keyword>
<evidence type="ECO:0000256" key="4">
    <source>
        <dbReference type="PROSITE-ProRule" id="PRU10055"/>
    </source>
</evidence>
<dbReference type="InterPro" id="IPR001360">
    <property type="entry name" value="Glyco_hydro_1"/>
</dbReference>
<feature type="active site" description="Nucleophile" evidence="4">
    <location>
        <position position="208"/>
    </location>
</feature>
<gene>
    <name evidence="6" type="primary">BGLU24_1</name>
    <name evidence="6" type="ORF">CK203_068903</name>
</gene>
<reference evidence="6 7" key="1">
    <citation type="journal article" date="2018" name="PLoS Genet.">
        <title>Population sequencing reveals clonal diversity and ancestral inbreeding in the grapevine cultivar Chardonnay.</title>
        <authorList>
            <person name="Roach M.J."/>
            <person name="Johnson D.L."/>
            <person name="Bohlmann J."/>
            <person name="van Vuuren H.J."/>
            <person name="Jones S.J."/>
            <person name="Pretorius I.S."/>
            <person name="Schmidt S.A."/>
            <person name="Borneman A.R."/>
        </authorList>
    </citation>
    <scope>NUCLEOTIDE SEQUENCE [LARGE SCALE GENOMIC DNA]</scope>
    <source>
        <strain evidence="7">cv. Chardonnay</strain>
        <tissue evidence="6">Leaf</tissue>
    </source>
</reference>
<organism evidence="6 7">
    <name type="scientific">Vitis vinifera</name>
    <name type="common">Grape</name>
    <dbReference type="NCBI Taxonomy" id="29760"/>
    <lineage>
        <taxon>Eukaryota</taxon>
        <taxon>Viridiplantae</taxon>
        <taxon>Streptophyta</taxon>
        <taxon>Embryophyta</taxon>
        <taxon>Tracheophyta</taxon>
        <taxon>Spermatophyta</taxon>
        <taxon>Magnoliopsida</taxon>
        <taxon>eudicotyledons</taxon>
        <taxon>Gunneridae</taxon>
        <taxon>Pentapetalae</taxon>
        <taxon>rosids</taxon>
        <taxon>Vitales</taxon>
        <taxon>Vitaceae</taxon>
        <taxon>Viteae</taxon>
        <taxon>Vitis</taxon>
    </lineage>
</organism>
<evidence type="ECO:0000256" key="3">
    <source>
        <dbReference type="ARBA" id="ARBA00023295"/>
    </source>
</evidence>
<keyword evidence="2" id="KW-0378">Hydrolase</keyword>
<sequence length="229" mass="25970">MNAETISSMLCRCPHRESLSQTVRKRGKKNTHTHKENFRFLSSMKIIWRLLRVRVFALLVNSFAEASASLSSSSSNLQFEEAPNLKDRTFNLNTKRLCRCCFAVNVITEKLEVVRSDFPSDFMFGTATSAVQIEESANGVRGPSVWDSFAHNFSAKIADHSNADIAINSYERYKAEGSFFLYIYPEGLQKLLEYIKGGYQNLKIYITENGINEAMVDSHGLEEALHDPH</sequence>
<dbReference type="AlphaFoldDB" id="A0A438EXX3"/>
<dbReference type="InterPro" id="IPR018120">
    <property type="entry name" value="Glyco_hydro_1_AS"/>
</dbReference>
<dbReference type="SUPFAM" id="SSF51445">
    <property type="entry name" value="(Trans)glycosidases"/>
    <property type="match status" value="2"/>
</dbReference>
<comment type="similarity">
    <text evidence="1 5">Belongs to the glycosyl hydrolase 1 family.</text>
</comment>
<accession>A0A438EXX3</accession>
<dbReference type="Proteomes" id="UP000288805">
    <property type="component" value="Unassembled WGS sequence"/>
</dbReference>
<dbReference type="GO" id="GO:0004553">
    <property type="term" value="F:hydrolase activity, hydrolyzing O-glycosyl compounds"/>
    <property type="evidence" value="ECO:0007669"/>
    <property type="project" value="InterPro"/>
</dbReference>
<proteinExistence type="inferred from homology"/>
<evidence type="ECO:0000256" key="1">
    <source>
        <dbReference type="ARBA" id="ARBA00010838"/>
    </source>
</evidence>
<dbReference type="PANTHER" id="PTHR10353:SF137">
    <property type="entry name" value="MYROSINASE 3-RELATED"/>
    <property type="match status" value="1"/>
</dbReference>